<dbReference type="EMBL" id="CM056817">
    <property type="protein sequence ID" value="KAJ8620524.1"/>
    <property type="molecule type" value="Genomic_DNA"/>
</dbReference>
<keyword evidence="2" id="KW-1185">Reference proteome</keyword>
<evidence type="ECO:0000313" key="2">
    <source>
        <dbReference type="Proteomes" id="UP001234297"/>
    </source>
</evidence>
<reference evidence="1 2" key="1">
    <citation type="journal article" date="2022" name="Hortic Res">
        <title>A haplotype resolved chromosomal level avocado genome allows analysis of novel avocado genes.</title>
        <authorList>
            <person name="Nath O."/>
            <person name="Fletcher S.J."/>
            <person name="Hayward A."/>
            <person name="Shaw L.M."/>
            <person name="Masouleh A.K."/>
            <person name="Furtado A."/>
            <person name="Henry R.J."/>
            <person name="Mitter N."/>
        </authorList>
    </citation>
    <scope>NUCLEOTIDE SEQUENCE [LARGE SCALE GENOMIC DNA]</scope>
    <source>
        <strain evidence="2">cv. Hass</strain>
    </source>
</reference>
<evidence type="ECO:0000313" key="1">
    <source>
        <dbReference type="EMBL" id="KAJ8620524.1"/>
    </source>
</evidence>
<proteinExistence type="predicted"/>
<sequence>MDIKDVSRSLHIRLVISEEDVPIRFQCTTRDQDMLFRVSKIFLDPILKVILGSTVAMKWHMDSAVTCTEIWMVMKGSVREAKNWLRKERSARDISPKNHMLNVYTGRLGTSKFVATS</sequence>
<organism evidence="1 2">
    <name type="scientific">Persea americana</name>
    <name type="common">Avocado</name>
    <dbReference type="NCBI Taxonomy" id="3435"/>
    <lineage>
        <taxon>Eukaryota</taxon>
        <taxon>Viridiplantae</taxon>
        <taxon>Streptophyta</taxon>
        <taxon>Embryophyta</taxon>
        <taxon>Tracheophyta</taxon>
        <taxon>Spermatophyta</taxon>
        <taxon>Magnoliopsida</taxon>
        <taxon>Magnoliidae</taxon>
        <taxon>Laurales</taxon>
        <taxon>Lauraceae</taxon>
        <taxon>Persea</taxon>
    </lineage>
</organism>
<name>A0ACC2KH92_PERAE</name>
<dbReference type="Proteomes" id="UP001234297">
    <property type="component" value="Chromosome 9"/>
</dbReference>
<gene>
    <name evidence="1" type="ORF">MRB53_029053</name>
</gene>
<accession>A0ACC2KH92</accession>
<comment type="caution">
    <text evidence="1">The sequence shown here is derived from an EMBL/GenBank/DDBJ whole genome shotgun (WGS) entry which is preliminary data.</text>
</comment>
<protein>
    <submittedName>
        <fullName evidence="1">Uncharacterized protein</fullName>
    </submittedName>
</protein>